<dbReference type="NCBIfam" id="TIGR02401">
    <property type="entry name" value="trehalose_TreY"/>
    <property type="match status" value="1"/>
</dbReference>
<dbReference type="SMART" id="SM00642">
    <property type="entry name" value="Aamy"/>
    <property type="match status" value="1"/>
</dbReference>
<dbReference type="Proteomes" id="UP000637769">
    <property type="component" value="Unassembled WGS sequence"/>
</dbReference>
<protein>
    <submittedName>
        <fullName evidence="2">Malto-oligosyltrehalose synthase</fullName>
    </submittedName>
</protein>
<evidence type="ECO:0000259" key="1">
    <source>
        <dbReference type="SMART" id="SM00642"/>
    </source>
</evidence>
<dbReference type="PANTHER" id="PTHR10357">
    <property type="entry name" value="ALPHA-AMYLASE FAMILY MEMBER"/>
    <property type="match status" value="1"/>
</dbReference>
<dbReference type="SUPFAM" id="SSF51445">
    <property type="entry name" value="(Trans)glycosidases"/>
    <property type="match status" value="1"/>
</dbReference>
<proteinExistence type="predicted"/>
<dbReference type="Gene3D" id="3.20.20.80">
    <property type="entry name" value="Glycosidases"/>
    <property type="match status" value="1"/>
</dbReference>
<accession>A0ABQ1L931</accession>
<evidence type="ECO:0000313" key="2">
    <source>
        <dbReference type="EMBL" id="GGC19824.1"/>
    </source>
</evidence>
<sequence length="879" mass="99395">MHMNPLPLTATLRLQFHREFNFDQAIPLVPYFRKLGISHIYASPLLASTPGSMHGYDTIDCHRIDPDRGGIEGLRRLVARLRQEGMGLILDIVPNHMGVGPDNSWWMDVLRLGQRSAYAQHFDIDWRPADVSLHHKVLLPFLGAPLDDIIHSGELTLGFDAASHHAVLHYGDQRFPLSPESEKTLLEEAGHDNGRPVDAGFLNSAAGEAVLDRLKTLLDHHTKAGRARLRTLLDAQHYRLAWWRVAGDLINWRRFFDVTSLVALRMDQRVVFDDAHRLVFDLYREGLIDGLRVDHVDGLARPAEYCTRLCARLDTLRRERPESLQEQAPFFVEKILQRNEILPLEWPVTGTTGYDFLEQVDLLLHHPKGETPITELWSAFGPADFEEVEQTARHEKLDTSFVGEFETLVALLAKEFPQERDLTPHALGAALRAVLTAFPVYRSYFADGGDSGADFRAIDRARLAAQHMLPAYQHDILDQICQYLADARIDTAERQDILERFEHLTAPLTAKAGEDTAFYRYARLLSRNDVGCSPDRFAASVLQFHTLNKERLATHPQALLTTATHDHKRGEDGRARLMVLSEPEAEWPHTARHWLAHTESLLEKTSHGPSPVPADAYFIFQTLISSWPLEKSEMAAYPERLEAYLTKALREAGERTGWSTPDEAYEEACLTFAKACVGGEFSEELTTYINRLENSAALNSLSQTLLRMTSPGVPDLYQGREGWDFSLVDPDNRRPIDYAKLSQELEKGENFAESCHHWKTGRAKQALIETVLTLRLRQPNLFEAGRYLPVAVTGPLSEHIVAFERESPEGAYLVIAPRLTMALSPNNDLSTVHSGWAETHLAVEGEWESLLHRYTSTRGKAFSLAYLDRAVPIDVLFRK</sequence>
<organism evidence="2 3">
    <name type="scientific">Asaia siamensis</name>
    <dbReference type="NCBI Taxonomy" id="110479"/>
    <lineage>
        <taxon>Bacteria</taxon>
        <taxon>Pseudomonadati</taxon>
        <taxon>Pseudomonadota</taxon>
        <taxon>Alphaproteobacteria</taxon>
        <taxon>Acetobacterales</taxon>
        <taxon>Acetobacteraceae</taxon>
        <taxon>Asaia</taxon>
    </lineage>
</organism>
<dbReference type="Gene3D" id="1.10.150.200">
    <property type="entry name" value="Maltooligosyl trehalose synthase, domain 3"/>
    <property type="match status" value="1"/>
</dbReference>
<evidence type="ECO:0000313" key="3">
    <source>
        <dbReference type="Proteomes" id="UP000637769"/>
    </source>
</evidence>
<dbReference type="Gene3D" id="3.30.1590.10">
    <property type="entry name" value="Maltooligosyl trehalose synthase, domain 2"/>
    <property type="match status" value="1"/>
</dbReference>
<dbReference type="EMBL" id="BMCH01000001">
    <property type="protein sequence ID" value="GGC19824.1"/>
    <property type="molecule type" value="Genomic_DNA"/>
</dbReference>
<feature type="domain" description="Glycosyl hydrolase family 13 catalytic" evidence="1">
    <location>
        <begin position="9"/>
        <end position="462"/>
    </location>
</feature>
<dbReference type="Gene3D" id="1.10.10.470">
    <property type="entry name" value="Maltooligosyl trehalose synthase, domain 4"/>
    <property type="match status" value="1"/>
</dbReference>
<gene>
    <name evidence="2" type="ORF">GCM10007207_01280</name>
</gene>
<keyword evidence="3" id="KW-1185">Reference proteome</keyword>
<dbReference type="InterPro" id="IPR013797">
    <property type="entry name" value="Maltooligo_trehalose_synth_4"/>
</dbReference>
<dbReference type="InterPro" id="IPR006047">
    <property type="entry name" value="GH13_cat_dom"/>
</dbReference>
<dbReference type="PANTHER" id="PTHR10357:SF216">
    <property type="entry name" value="MALTOOLIGOSYL TREHALOSE SYNTHASE-RELATED"/>
    <property type="match status" value="1"/>
</dbReference>
<comment type="caution">
    <text evidence="2">The sequence shown here is derived from an EMBL/GenBank/DDBJ whole genome shotgun (WGS) entry which is preliminary data.</text>
</comment>
<reference evidence="3" key="1">
    <citation type="journal article" date="2019" name="Int. J. Syst. Evol. Microbiol.">
        <title>The Global Catalogue of Microorganisms (GCM) 10K type strain sequencing project: providing services to taxonomists for standard genome sequencing and annotation.</title>
        <authorList>
            <consortium name="The Broad Institute Genomics Platform"/>
            <consortium name="The Broad Institute Genome Sequencing Center for Infectious Disease"/>
            <person name="Wu L."/>
            <person name="Ma J."/>
        </authorList>
    </citation>
    <scope>NUCLEOTIDE SEQUENCE [LARGE SCALE GENOMIC DNA]</scope>
    <source>
        <strain evidence="3">CCM 7132</strain>
    </source>
</reference>
<name>A0ABQ1L931_9PROT</name>
<dbReference type="InterPro" id="IPR017853">
    <property type="entry name" value="GH"/>
</dbReference>
<dbReference type="CDD" id="cd11336">
    <property type="entry name" value="AmyAc_MTSase"/>
    <property type="match status" value="1"/>
</dbReference>
<dbReference type="Pfam" id="PF00128">
    <property type="entry name" value="Alpha-amylase"/>
    <property type="match status" value="1"/>
</dbReference>
<dbReference type="InterPro" id="IPR012767">
    <property type="entry name" value="Trehalose_TreY"/>
</dbReference>